<dbReference type="Proteomes" id="UP001176468">
    <property type="component" value="Unassembled WGS sequence"/>
</dbReference>
<keyword evidence="1" id="KW-1133">Transmembrane helix</keyword>
<feature type="transmembrane region" description="Helical" evidence="1">
    <location>
        <begin position="21"/>
        <end position="43"/>
    </location>
</feature>
<name>A0ABT9A2H0_9SPHN</name>
<dbReference type="RefSeq" id="WP_304562489.1">
    <property type="nucleotide sequence ID" value="NZ_JAUQSZ010000013.1"/>
</dbReference>
<comment type="caution">
    <text evidence="2">The sequence shown here is derived from an EMBL/GenBank/DDBJ whole genome shotgun (WGS) entry which is preliminary data.</text>
</comment>
<reference evidence="2" key="1">
    <citation type="submission" date="2023-07" db="EMBL/GenBank/DDBJ databases">
        <authorList>
            <person name="Kim M.K."/>
        </authorList>
    </citation>
    <scope>NUCLEOTIDE SEQUENCE</scope>
    <source>
        <strain evidence="2">CA1-15</strain>
    </source>
</reference>
<feature type="transmembrane region" description="Helical" evidence="1">
    <location>
        <begin position="49"/>
        <end position="76"/>
    </location>
</feature>
<organism evidence="2 3">
    <name type="scientific">Sphingomonas immobilis</name>
    <dbReference type="NCBI Taxonomy" id="3063997"/>
    <lineage>
        <taxon>Bacteria</taxon>
        <taxon>Pseudomonadati</taxon>
        <taxon>Pseudomonadota</taxon>
        <taxon>Alphaproteobacteria</taxon>
        <taxon>Sphingomonadales</taxon>
        <taxon>Sphingomonadaceae</taxon>
        <taxon>Sphingomonas</taxon>
    </lineage>
</organism>
<evidence type="ECO:0000313" key="3">
    <source>
        <dbReference type="Proteomes" id="UP001176468"/>
    </source>
</evidence>
<dbReference type="EMBL" id="JAUQSZ010000013">
    <property type="protein sequence ID" value="MDO7844028.1"/>
    <property type="molecule type" value="Genomic_DNA"/>
</dbReference>
<evidence type="ECO:0000256" key="1">
    <source>
        <dbReference type="SAM" id="Phobius"/>
    </source>
</evidence>
<keyword evidence="1" id="KW-0812">Transmembrane</keyword>
<proteinExistence type="predicted"/>
<sequence length="152" mass="15266">MRWRRDRPLLLGATGPRYRTTLDRIGLALGAGAVAGGAVTALASGPEPLAVLVAFAGGAVLTLLAAVLLGGPLWWLAGLADRRGPVSAAATGAVAGFALFLGVQAAGFAGAGIDALTLPYRWASAVAIALLLAGVAAAVALVAWRVAYRRVR</sequence>
<evidence type="ECO:0000313" key="2">
    <source>
        <dbReference type="EMBL" id="MDO7844028.1"/>
    </source>
</evidence>
<protein>
    <submittedName>
        <fullName evidence="2">Uncharacterized protein</fullName>
    </submittedName>
</protein>
<feature type="transmembrane region" description="Helical" evidence="1">
    <location>
        <begin position="122"/>
        <end position="144"/>
    </location>
</feature>
<keyword evidence="3" id="KW-1185">Reference proteome</keyword>
<gene>
    <name evidence="2" type="ORF">Q5H94_17000</name>
</gene>
<accession>A0ABT9A2H0</accession>
<keyword evidence="1" id="KW-0472">Membrane</keyword>
<feature type="transmembrane region" description="Helical" evidence="1">
    <location>
        <begin position="88"/>
        <end position="110"/>
    </location>
</feature>